<comment type="caution">
    <text evidence="2">The sequence shown here is derived from an EMBL/GenBank/DDBJ whole genome shotgun (WGS) entry which is preliminary data.</text>
</comment>
<dbReference type="AlphaFoldDB" id="A0A8X6PF16"/>
<feature type="region of interest" description="Disordered" evidence="1">
    <location>
        <begin position="1"/>
        <end position="34"/>
    </location>
</feature>
<reference evidence="2" key="1">
    <citation type="submission" date="2020-08" db="EMBL/GenBank/DDBJ databases">
        <title>Multicomponent nature underlies the extraordinary mechanical properties of spider dragline silk.</title>
        <authorList>
            <person name="Kono N."/>
            <person name="Nakamura H."/>
            <person name="Mori M."/>
            <person name="Yoshida Y."/>
            <person name="Ohtoshi R."/>
            <person name="Malay A.D."/>
            <person name="Moran D.A.P."/>
            <person name="Tomita M."/>
            <person name="Numata K."/>
            <person name="Arakawa K."/>
        </authorList>
    </citation>
    <scope>NUCLEOTIDE SEQUENCE</scope>
</reference>
<evidence type="ECO:0000313" key="2">
    <source>
        <dbReference type="EMBL" id="GFT67590.1"/>
    </source>
</evidence>
<sequence>MNGPGSSGIQRQHSAAGRIQPRNGTEPNIERWSNGAQMYATRLHARARQEETGTASYASNHTAHVYTPRIQTRRAVHMAVYWKLSSHGGTQDI</sequence>
<keyword evidence="3" id="KW-1185">Reference proteome</keyword>
<evidence type="ECO:0000313" key="3">
    <source>
        <dbReference type="Proteomes" id="UP000887013"/>
    </source>
</evidence>
<dbReference type="Proteomes" id="UP000887013">
    <property type="component" value="Unassembled WGS sequence"/>
</dbReference>
<name>A0A8X6PF16_NEPPI</name>
<proteinExistence type="predicted"/>
<gene>
    <name evidence="2" type="ORF">NPIL_137411</name>
</gene>
<accession>A0A8X6PF16</accession>
<protein>
    <submittedName>
        <fullName evidence="2">Uncharacterized protein</fullName>
    </submittedName>
</protein>
<evidence type="ECO:0000256" key="1">
    <source>
        <dbReference type="SAM" id="MobiDB-lite"/>
    </source>
</evidence>
<organism evidence="2 3">
    <name type="scientific">Nephila pilipes</name>
    <name type="common">Giant wood spider</name>
    <name type="synonym">Nephila maculata</name>
    <dbReference type="NCBI Taxonomy" id="299642"/>
    <lineage>
        <taxon>Eukaryota</taxon>
        <taxon>Metazoa</taxon>
        <taxon>Ecdysozoa</taxon>
        <taxon>Arthropoda</taxon>
        <taxon>Chelicerata</taxon>
        <taxon>Arachnida</taxon>
        <taxon>Araneae</taxon>
        <taxon>Araneomorphae</taxon>
        <taxon>Entelegynae</taxon>
        <taxon>Araneoidea</taxon>
        <taxon>Nephilidae</taxon>
        <taxon>Nephila</taxon>
    </lineage>
</organism>
<dbReference type="EMBL" id="BMAW01069141">
    <property type="protein sequence ID" value="GFT67590.1"/>
    <property type="molecule type" value="Genomic_DNA"/>
</dbReference>